<gene>
    <name evidence="4" type="ORF">RIdsm_00738</name>
    <name evidence="3" type="ORF">XM52_20115</name>
</gene>
<evidence type="ECO:0000313" key="6">
    <source>
        <dbReference type="Proteomes" id="UP000325785"/>
    </source>
</evidence>
<dbReference type="Pfam" id="PF12728">
    <property type="entry name" value="HTH_17"/>
    <property type="match status" value="1"/>
</dbReference>
<evidence type="ECO:0000313" key="4">
    <source>
        <dbReference type="EMBL" id="QEW24954.1"/>
    </source>
</evidence>
<dbReference type="PATRIC" id="fig|540747.5.peg.1780"/>
<dbReference type="Gene3D" id="3.40.190.10">
    <property type="entry name" value="Periplasmic binding protein-like II"/>
    <property type="match status" value="1"/>
</dbReference>
<dbReference type="RefSeq" id="WP_057818886.1">
    <property type="nucleotide sequence ID" value="NZ_CP031598.1"/>
</dbReference>
<evidence type="ECO:0000313" key="3">
    <source>
        <dbReference type="EMBL" id="KRS16120.1"/>
    </source>
</evidence>
<reference evidence="4 6" key="2">
    <citation type="submission" date="2018-08" db="EMBL/GenBank/DDBJ databases">
        <title>Genetic Globetrotter - A new plasmid hitch-hiking vast phylogenetic and geographic distances.</title>
        <authorList>
            <person name="Vollmers J."/>
            <person name="Petersen J."/>
        </authorList>
    </citation>
    <scope>NUCLEOTIDE SEQUENCE [LARGE SCALE GENOMIC DNA]</scope>
    <source>
        <strain evidence="4 6">DSM 26383</strain>
    </source>
</reference>
<sequence length="289" mass="31525">MSDPEFMTVPELAALLRIKERKVYDLAASGEVPCTRATGKLLFPERGIRAWLDDHSDGGLAKPPRPAVLLGSHDPLLDWAVRESRCGLASYFDGSSDGLTRFLAREGVAAGLHLLDAEGREWNIPTVARTCGGRNAVLVRFAKRARGLVLGREVSGVAEMADLKGRRVVPRQPDSGSDVLFVQLAAKAGLRSGDMDLAEIARTETEAVQAVARGDAEATLGLETLAKDFGLPFVPLIEERFDLLVHRRAWFDTPLQRLMTFCQSEAMMARAEHMGGYDLTGLGTVRWNA</sequence>
<evidence type="ECO:0000259" key="1">
    <source>
        <dbReference type="Pfam" id="PF12727"/>
    </source>
</evidence>
<protein>
    <submittedName>
        <fullName evidence="3">Excisionase</fullName>
    </submittedName>
    <submittedName>
        <fullName evidence="4">Putative molybdopterin biosynthesis protein MoeA/LysR substrate binding-domain-containing protein</fullName>
    </submittedName>
</protein>
<dbReference type="STRING" id="540747.SAMN04488031_109160"/>
<feature type="domain" description="Helix-turn-helix" evidence="2">
    <location>
        <begin position="6"/>
        <end position="55"/>
    </location>
</feature>
<dbReference type="PANTHER" id="PTHR38431">
    <property type="entry name" value="BLL2305 PROTEIN"/>
    <property type="match status" value="1"/>
</dbReference>
<dbReference type="SUPFAM" id="SSF53850">
    <property type="entry name" value="Periplasmic binding protein-like II"/>
    <property type="match status" value="1"/>
</dbReference>
<dbReference type="AlphaFoldDB" id="A0A0T5P4M9"/>
<dbReference type="KEGG" id="rid:RIdsm_00738"/>
<dbReference type="Pfam" id="PF12727">
    <property type="entry name" value="PBP_like"/>
    <property type="match status" value="1"/>
</dbReference>
<accession>A0A0T5P4M9</accession>
<evidence type="ECO:0000313" key="5">
    <source>
        <dbReference type="Proteomes" id="UP000051401"/>
    </source>
</evidence>
<dbReference type="EMBL" id="CP031598">
    <property type="protein sequence ID" value="QEW24954.1"/>
    <property type="molecule type" value="Genomic_DNA"/>
</dbReference>
<dbReference type="PANTHER" id="PTHR38431:SF1">
    <property type="entry name" value="BLL2305 PROTEIN"/>
    <property type="match status" value="1"/>
</dbReference>
<dbReference type="EMBL" id="LAXI01000016">
    <property type="protein sequence ID" value="KRS16120.1"/>
    <property type="molecule type" value="Genomic_DNA"/>
</dbReference>
<dbReference type="Proteomes" id="UP000325785">
    <property type="component" value="Chromosome"/>
</dbReference>
<organism evidence="3 5">
    <name type="scientific">Roseovarius indicus</name>
    <dbReference type="NCBI Taxonomy" id="540747"/>
    <lineage>
        <taxon>Bacteria</taxon>
        <taxon>Pseudomonadati</taxon>
        <taxon>Pseudomonadota</taxon>
        <taxon>Alphaproteobacteria</taxon>
        <taxon>Rhodobacterales</taxon>
        <taxon>Roseobacteraceae</taxon>
        <taxon>Roseovarius</taxon>
    </lineage>
</organism>
<dbReference type="Proteomes" id="UP000051401">
    <property type="component" value="Unassembled WGS sequence"/>
</dbReference>
<dbReference type="InterPro" id="IPR024370">
    <property type="entry name" value="PBP_domain"/>
</dbReference>
<dbReference type="InterPro" id="IPR041657">
    <property type="entry name" value="HTH_17"/>
</dbReference>
<name>A0A0T5P4M9_9RHOB</name>
<keyword evidence="5" id="KW-1185">Reference proteome</keyword>
<proteinExistence type="predicted"/>
<dbReference type="OrthoDB" id="9805928at2"/>
<evidence type="ECO:0000259" key="2">
    <source>
        <dbReference type="Pfam" id="PF12728"/>
    </source>
</evidence>
<feature type="domain" description="PBP" evidence="1">
    <location>
        <begin position="83"/>
        <end position="263"/>
    </location>
</feature>
<reference evidence="3 5" key="1">
    <citation type="submission" date="2015-04" db="EMBL/GenBank/DDBJ databases">
        <title>The draft genome sequence of Roseovarius indicus B108T.</title>
        <authorList>
            <person name="Li G."/>
            <person name="Lai Q."/>
            <person name="Shao Z."/>
            <person name="Yan P."/>
        </authorList>
    </citation>
    <scope>NUCLEOTIDE SEQUENCE [LARGE SCALE GENOMIC DNA]</scope>
    <source>
        <strain evidence="3 5">B108</strain>
    </source>
</reference>